<dbReference type="InterPro" id="IPR022712">
    <property type="entry name" value="Beta_Casp"/>
</dbReference>
<dbReference type="SUPFAM" id="SSF56281">
    <property type="entry name" value="Metallo-hydrolase/oxidoreductase"/>
    <property type="match status" value="1"/>
</dbReference>
<reference evidence="13" key="1">
    <citation type="submission" date="2016-09" db="EMBL/GenBank/DDBJ databases">
        <authorList>
            <person name="Jeantristanb JTB J.-T."/>
            <person name="Ricardo R."/>
        </authorList>
    </citation>
    <scope>NUCLEOTIDE SEQUENCE [LARGE SCALE GENOMIC DNA]</scope>
</reference>
<feature type="domain" description="Beta-Casp" evidence="10">
    <location>
        <begin position="267"/>
        <end position="394"/>
    </location>
</feature>
<evidence type="ECO:0000256" key="5">
    <source>
        <dbReference type="ARBA" id="ARBA00022759"/>
    </source>
</evidence>
<dbReference type="SMART" id="SM01098">
    <property type="entry name" value="CPSF73-100_C"/>
    <property type="match status" value="1"/>
</dbReference>
<dbReference type="EMBL" id="FMSP01000008">
    <property type="protein sequence ID" value="SCV72073.1"/>
    <property type="molecule type" value="Genomic_DNA"/>
</dbReference>
<organism evidence="12 13">
    <name type="scientific">Microbotryum intermedium</name>
    <dbReference type="NCBI Taxonomy" id="269621"/>
    <lineage>
        <taxon>Eukaryota</taxon>
        <taxon>Fungi</taxon>
        <taxon>Dikarya</taxon>
        <taxon>Basidiomycota</taxon>
        <taxon>Pucciniomycotina</taxon>
        <taxon>Microbotryomycetes</taxon>
        <taxon>Microbotryales</taxon>
        <taxon>Microbotryaceae</taxon>
        <taxon>Microbotryum</taxon>
    </lineage>
</organism>
<dbReference type="InterPro" id="IPR001279">
    <property type="entry name" value="Metallo-B-lactamas"/>
</dbReference>
<sequence length="844" mass="92550">MSKRRAVGDFVGVPVISAPGIIQGIDDEMQVQMLGAGQEVGRSCCVIKYKGRTIVCDTGVHPAFSGMAALPFLDELDWSTVDAILITHFHLDHAASLTYVMEKTNFREGNGVVYMSHPTKAVYRFLMSDFVRVSTAGSDDKLFTEEEMLASWSTIIGFDFEQEILLPSSNSPESLTSTSNAAVRFTSFAAGHVLGACMFLIEIAGLRVLYTGDYSTEEDRHLVPAKVPIWEKKPDEAQFTSKLAALVSNIIKRGGRVLLPVFALGRAQEILLILNEYWASHPELHHVPIYYISSLALKCMDVYRQYIHTMSPNVREKFARGINPFDFKAKTSFIRPLERGLSKLNDKGPCVVMASPGFLTNGTSRELLEKWAPDPRNGLIITGYSVEGVMARTIMNEPTEIQALNGGAKISRRLSVDYISFSAHVDYTQNAKFIDDASLSQSTVMPAHLILVHGEANNMSRLRSALKTKFAERKDDIQIYTPRNVETVKIRFRGERMAKALGTLAETTPKQATPLSGLLVSKDFTYTFLAPSDLRDFTGLSTSIILQRQRLTLSVSWDLIQWHLQGMYGKLQQGIDKEGLMTMRIMDTVDVKAVGKMEWAVEWVGSVSNDMVADSVIALVLGVDKSPASVKKTSMGATSHCSHRHPHAEPTTPPPKTKTLDDAEPTDDDATEEDLPTRLDRLIAFLDSYFGKVELVVPDPTTPGLTSTPLGPAVNSEDKTLDSSVPIEGDAEITTTTTKTGGEERAQEGEVAAAPTTPVKPLVPVIRVHLDDFVADVRVEDLQIVCENEAFKTRVEGVVGLAMAVVRPLSGIQGGAFLESVKDAVEEGPRGKRIAKEVEGGEKA</sequence>
<dbReference type="SMART" id="SM00849">
    <property type="entry name" value="Lactamase_B"/>
    <property type="match status" value="1"/>
</dbReference>
<dbReference type="Pfam" id="PF11718">
    <property type="entry name" value="CPSF73-100_C"/>
    <property type="match status" value="1"/>
</dbReference>
<dbReference type="OrthoDB" id="10249535at2759"/>
<feature type="region of interest" description="Disordered" evidence="8">
    <location>
        <begin position="700"/>
        <end position="723"/>
    </location>
</feature>
<accession>A0A238FJ97</accession>
<keyword evidence="7" id="KW-0539">Nucleus</keyword>
<keyword evidence="6" id="KW-0378">Hydrolase</keyword>
<dbReference type="Gene3D" id="3.40.50.10890">
    <property type="match status" value="1"/>
</dbReference>
<dbReference type="PANTHER" id="PTHR11203:SF11">
    <property type="entry name" value="CLEAVAGE AND POLYADENYLATION SPECIFICITY FACTOR SUBUNIT 3"/>
    <property type="match status" value="1"/>
</dbReference>
<dbReference type="STRING" id="269621.A0A238FJ97"/>
<dbReference type="SMART" id="SM01027">
    <property type="entry name" value="Beta-Casp"/>
    <property type="match status" value="1"/>
</dbReference>
<evidence type="ECO:0000259" key="10">
    <source>
        <dbReference type="SMART" id="SM01027"/>
    </source>
</evidence>
<gene>
    <name evidence="12" type="ORF">BQ2448_4767</name>
</gene>
<name>A0A238FJ97_9BASI</name>
<dbReference type="GO" id="GO:0003723">
    <property type="term" value="F:RNA binding"/>
    <property type="evidence" value="ECO:0007669"/>
    <property type="project" value="TreeGrafter"/>
</dbReference>
<dbReference type="GO" id="GO:0004534">
    <property type="term" value="F:5'-3' RNA exonuclease activity"/>
    <property type="evidence" value="ECO:0007669"/>
    <property type="project" value="TreeGrafter"/>
</dbReference>
<evidence type="ECO:0000256" key="2">
    <source>
        <dbReference type="ARBA" id="ARBA00010624"/>
    </source>
</evidence>
<comment type="similarity">
    <text evidence="2">Belongs to the metallo-beta-lactamase superfamily. RNA-metabolizing metallo-beta-lactamase-like family. CPSF2/YSH1 subfamily.</text>
</comment>
<comment type="subcellular location">
    <subcellularLocation>
        <location evidence="1">Nucleus</location>
    </subcellularLocation>
</comment>
<proteinExistence type="inferred from homology"/>
<dbReference type="InterPro" id="IPR036866">
    <property type="entry name" value="RibonucZ/Hydroxyglut_hydro"/>
</dbReference>
<dbReference type="GO" id="GO:0005847">
    <property type="term" value="C:mRNA cleavage and polyadenylation specificity factor complex"/>
    <property type="evidence" value="ECO:0007669"/>
    <property type="project" value="TreeGrafter"/>
</dbReference>
<evidence type="ECO:0000256" key="7">
    <source>
        <dbReference type="ARBA" id="ARBA00023242"/>
    </source>
</evidence>
<dbReference type="Pfam" id="PF10996">
    <property type="entry name" value="Beta-Casp"/>
    <property type="match status" value="1"/>
</dbReference>
<keyword evidence="4" id="KW-0540">Nuclease</keyword>
<feature type="compositionally biased region" description="Polar residues" evidence="8">
    <location>
        <begin position="631"/>
        <end position="640"/>
    </location>
</feature>
<feature type="domain" description="Pre-mRNA 3'-end-processing endonuclease polyadenylation factor C-term" evidence="11">
    <location>
        <begin position="513"/>
        <end position="809"/>
    </location>
</feature>
<evidence type="ECO:0000256" key="4">
    <source>
        <dbReference type="ARBA" id="ARBA00022722"/>
    </source>
</evidence>
<evidence type="ECO:0000259" key="11">
    <source>
        <dbReference type="SMART" id="SM01098"/>
    </source>
</evidence>
<evidence type="ECO:0000256" key="3">
    <source>
        <dbReference type="ARBA" id="ARBA00022664"/>
    </source>
</evidence>
<feature type="region of interest" description="Disordered" evidence="8">
    <location>
        <begin position="631"/>
        <end position="675"/>
    </location>
</feature>
<keyword evidence="3" id="KW-0507">mRNA processing</keyword>
<dbReference type="Pfam" id="PF00753">
    <property type="entry name" value="Lactamase_B"/>
    <property type="match status" value="1"/>
</dbReference>
<evidence type="ECO:0000313" key="13">
    <source>
        <dbReference type="Proteomes" id="UP000198372"/>
    </source>
</evidence>
<feature type="compositionally biased region" description="Acidic residues" evidence="8">
    <location>
        <begin position="662"/>
        <end position="674"/>
    </location>
</feature>
<dbReference type="Gene3D" id="3.60.15.10">
    <property type="entry name" value="Ribonuclease Z/Hydroxyacylglutathione hydrolase-like"/>
    <property type="match status" value="1"/>
</dbReference>
<dbReference type="GO" id="GO:0004521">
    <property type="term" value="F:RNA endonuclease activity"/>
    <property type="evidence" value="ECO:0007669"/>
    <property type="project" value="TreeGrafter"/>
</dbReference>
<protein>
    <submittedName>
        <fullName evidence="12">BQ2448_4767 protein</fullName>
    </submittedName>
</protein>
<dbReference type="InterPro" id="IPR021718">
    <property type="entry name" value="CPSF73-100_C"/>
</dbReference>
<feature type="compositionally biased region" description="Low complexity" evidence="8">
    <location>
        <begin position="702"/>
        <end position="712"/>
    </location>
</feature>
<evidence type="ECO:0000313" key="12">
    <source>
        <dbReference type="EMBL" id="SCV72073.1"/>
    </source>
</evidence>
<dbReference type="Proteomes" id="UP000198372">
    <property type="component" value="Unassembled WGS sequence"/>
</dbReference>
<keyword evidence="5" id="KW-0255">Endonuclease</keyword>
<feature type="domain" description="Metallo-beta-lactamase" evidence="9">
    <location>
        <begin position="41"/>
        <end position="261"/>
    </location>
</feature>
<dbReference type="GO" id="GO:0006398">
    <property type="term" value="P:mRNA 3'-end processing by stem-loop binding and cleavage"/>
    <property type="evidence" value="ECO:0007669"/>
    <property type="project" value="TreeGrafter"/>
</dbReference>
<dbReference type="Pfam" id="PF07521">
    <property type="entry name" value="RMMBL"/>
    <property type="match status" value="1"/>
</dbReference>
<dbReference type="InterPro" id="IPR011108">
    <property type="entry name" value="RMMBL"/>
</dbReference>
<evidence type="ECO:0000256" key="1">
    <source>
        <dbReference type="ARBA" id="ARBA00004123"/>
    </source>
</evidence>
<dbReference type="PANTHER" id="PTHR11203">
    <property type="entry name" value="CLEAVAGE AND POLYADENYLATION SPECIFICITY FACTOR FAMILY MEMBER"/>
    <property type="match status" value="1"/>
</dbReference>
<evidence type="ECO:0000256" key="6">
    <source>
        <dbReference type="ARBA" id="ARBA00022801"/>
    </source>
</evidence>
<dbReference type="AlphaFoldDB" id="A0A238FJ97"/>
<keyword evidence="13" id="KW-1185">Reference proteome</keyword>
<evidence type="ECO:0000256" key="8">
    <source>
        <dbReference type="SAM" id="MobiDB-lite"/>
    </source>
</evidence>
<dbReference type="InterPro" id="IPR050698">
    <property type="entry name" value="MBL"/>
</dbReference>
<evidence type="ECO:0000259" key="9">
    <source>
        <dbReference type="SMART" id="SM00849"/>
    </source>
</evidence>